<protein>
    <recommendedName>
        <fullName evidence="3">Lipoprotein</fullName>
    </recommendedName>
</protein>
<evidence type="ECO:0008006" key="3">
    <source>
        <dbReference type="Google" id="ProtNLM"/>
    </source>
</evidence>
<reference evidence="1" key="1">
    <citation type="submission" date="2023-03" db="EMBL/GenBank/DDBJ databases">
        <title>MT1 and MT2 Draft Genomes of Novel Species.</title>
        <authorList>
            <person name="Venkateswaran K."/>
        </authorList>
    </citation>
    <scope>NUCLEOTIDE SEQUENCE</scope>
    <source>
        <strain evidence="1">F6_3S_P_2</strain>
    </source>
</reference>
<gene>
    <name evidence="1" type="ORF">P5G49_02830</name>
</gene>
<evidence type="ECO:0000313" key="2">
    <source>
        <dbReference type="Proteomes" id="UP001175097"/>
    </source>
</evidence>
<comment type="caution">
    <text evidence="1">The sequence shown here is derived from an EMBL/GenBank/DDBJ whole genome shotgun (WGS) entry which is preliminary data.</text>
</comment>
<dbReference type="EMBL" id="JAROCC010000002">
    <property type="protein sequence ID" value="MDN4606409.1"/>
    <property type="molecule type" value="Genomic_DNA"/>
</dbReference>
<dbReference type="Proteomes" id="UP001175097">
    <property type="component" value="Unassembled WGS sequence"/>
</dbReference>
<proteinExistence type="predicted"/>
<organism evidence="1 2">
    <name type="scientific">Sporosarcina highlanderae</name>
    <dbReference type="NCBI Taxonomy" id="3035916"/>
    <lineage>
        <taxon>Bacteria</taxon>
        <taxon>Bacillati</taxon>
        <taxon>Bacillota</taxon>
        <taxon>Bacilli</taxon>
        <taxon>Bacillales</taxon>
        <taxon>Caryophanaceae</taxon>
        <taxon>Sporosarcina</taxon>
    </lineage>
</organism>
<dbReference type="PROSITE" id="PS51257">
    <property type="entry name" value="PROKAR_LIPOPROTEIN"/>
    <property type="match status" value="1"/>
</dbReference>
<keyword evidence="2" id="KW-1185">Reference proteome</keyword>
<accession>A0ABT8JMV6</accession>
<name>A0ABT8JMV6_9BACL</name>
<evidence type="ECO:0000313" key="1">
    <source>
        <dbReference type="EMBL" id="MDN4606409.1"/>
    </source>
</evidence>
<sequence>MRKWLTGFLCLVLLGGCTKPLTLEVKDTTKTKDRFSAVFVQKGLVTEDYDVLFSVEKYLDGTQSIIDEDFTNPTSRKNVILFRVDSDRKSDETVVNFGTSDLIYRVKDEPIRGPIFSGVLIDSLKLEPGKPQPIAYWYTNSLTVEQQKMFEEGSIDMEKLKQDGLLYMLVVEVVEKPE</sequence>
<dbReference type="RefSeq" id="WP_301241961.1">
    <property type="nucleotide sequence ID" value="NZ_JAROCC010000002.1"/>
</dbReference>